<reference evidence="6 7" key="1">
    <citation type="submission" date="2023-08" db="EMBL/GenBank/DDBJ databases">
        <title>Rhodoferax potami sp. nov. and Rhodoferax mekongensis sp. nov., isolated from the Mekong River in Thailand.</title>
        <authorList>
            <person name="Kitikhun S."/>
            <person name="Charoenyingcharoen P."/>
            <person name="Siriarchawattana P."/>
            <person name="Likhitrattanapisal S."/>
            <person name="Nilsakha T."/>
            <person name="Chanpet A."/>
            <person name="Rattanawaree P."/>
            <person name="Ingsriswang S."/>
        </authorList>
    </citation>
    <scope>NUCLEOTIDE SEQUENCE [LARGE SCALE GENOMIC DNA]</scope>
    <source>
        <strain evidence="6 7">TBRC 17660</strain>
    </source>
</reference>
<dbReference type="Gene3D" id="3.90.79.10">
    <property type="entry name" value="Nucleoside Triphosphate Pyrophosphohydrolase"/>
    <property type="match status" value="1"/>
</dbReference>
<dbReference type="CDD" id="cd03675">
    <property type="entry name" value="NUDIX_Hydrolase"/>
    <property type="match status" value="1"/>
</dbReference>
<comment type="cofactor">
    <cofactor evidence="4">
        <name>Mg(2+)</name>
        <dbReference type="ChEBI" id="CHEBI:18420"/>
    </cofactor>
</comment>
<gene>
    <name evidence="4" type="primary">nudJ</name>
    <name evidence="6" type="ORF">RAE19_10685</name>
</gene>
<comment type="subunit">
    <text evidence="2 4">Monomer.</text>
</comment>
<dbReference type="RefSeq" id="WP_313874868.1">
    <property type="nucleotide sequence ID" value="NZ_JAVBIK010000001.1"/>
</dbReference>
<accession>A0ABU3KNV7</accession>
<dbReference type="PANTHER" id="PTHR43222:SF11">
    <property type="entry name" value="PHOSPHATASE NUDJ"/>
    <property type="match status" value="1"/>
</dbReference>
<dbReference type="EMBL" id="JAVBIK010000001">
    <property type="protein sequence ID" value="MDT7519171.1"/>
    <property type="molecule type" value="Genomic_DNA"/>
</dbReference>
<evidence type="ECO:0000313" key="7">
    <source>
        <dbReference type="Proteomes" id="UP001321700"/>
    </source>
</evidence>
<keyword evidence="4" id="KW-0460">Magnesium</keyword>
<proteinExistence type="inferred from homology"/>
<dbReference type="InterPro" id="IPR033713">
    <property type="entry name" value="NudJ"/>
</dbReference>
<evidence type="ECO:0000256" key="4">
    <source>
        <dbReference type="RuleBase" id="RU364043"/>
    </source>
</evidence>
<dbReference type="GO" id="GO:0016787">
    <property type="term" value="F:hydrolase activity"/>
    <property type="evidence" value="ECO:0007669"/>
    <property type="project" value="UniProtKB-KW"/>
</dbReference>
<evidence type="ECO:0000313" key="6">
    <source>
        <dbReference type="EMBL" id="MDT7519171.1"/>
    </source>
</evidence>
<dbReference type="InterPro" id="IPR015797">
    <property type="entry name" value="NUDIX_hydrolase-like_dom_sf"/>
</dbReference>
<dbReference type="Pfam" id="PF00293">
    <property type="entry name" value="NUDIX"/>
    <property type="match status" value="1"/>
</dbReference>
<dbReference type="PANTHER" id="PTHR43222">
    <property type="entry name" value="NUDIX HYDROLASE 23"/>
    <property type="match status" value="1"/>
</dbReference>
<dbReference type="Proteomes" id="UP001321700">
    <property type="component" value="Unassembled WGS sequence"/>
</dbReference>
<dbReference type="EC" id="3.6.1.-" evidence="4"/>
<keyword evidence="7" id="KW-1185">Reference proteome</keyword>
<comment type="similarity">
    <text evidence="1 4">Belongs to the Nudix hydrolase family. NudJ subfamily.</text>
</comment>
<dbReference type="SUPFAM" id="SSF55811">
    <property type="entry name" value="Nudix"/>
    <property type="match status" value="1"/>
</dbReference>
<evidence type="ECO:0000256" key="1">
    <source>
        <dbReference type="ARBA" id="ARBA00007608"/>
    </source>
</evidence>
<dbReference type="InterPro" id="IPR000086">
    <property type="entry name" value="NUDIX_hydrolase_dom"/>
</dbReference>
<evidence type="ECO:0000256" key="2">
    <source>
        <dbReference type="ARBA" id="ARBA00011245"/>
    </source>
</evidence>
<evidence type="ECO:0000256" key="3">
    <source>
        <dbReference type="ARBA" id="ARBA00015552"/>
    </source>
</evidence>
<dbReference type="PROSITE" id="PS51462">
    <property type="entry name" value="NUDIX"/>
    <property type="match status" value="1"/>
</dbReference>
<comment type="caution">
    <text evidence="6">The sequence shown here is derived from an EMBL/GenBank/DDBJ whole genome shotgun (WGS) entry which is preliminary data.</text>
</comment>
<protein>
    <recommendedName>
        <fullName evidence="3 4">Phosphatase NudJ</fullName>
        <ecNumber evidence="4">3.6.1.-</ecNumber>
    </recommendedName>
</protein>
<keyword evidence="4 6" id="KW-0378">Hydrolase</keyword>
<feature type="domain" description="Nudix hydrolase" evidence="5">
    <location>
        <begin position="4"/>
        <end position="140"/>
    </location>
</feature>
<sequence>MTERWKPSVTVAAVIERDGRFLLVEEHTPEGLRLNNPAGHLDPGESPAQGCVRETLEETAHLLEPTALVGVYLSRFVRSSASGTEDITYVRFAFCGTVGPAIDGRTLDTGIVRTLWLTPEEVRASQERHRSPLVLQCMEDYLRGQRFPLSMVYSDPSLQGAPEMLQKA</sequence>
<organism evidence="6 7">
    <name type="scientific">Rhodoferax potami</name>
    <dbReference type="NCBI Taxonomy" id="3068338"/>
    <lineage>
        <taxon>Bacteria</taxon>
        <taxon>Pseudomonadati</taxon>
        <taxon>Pseudomonadota</taxon>
        <taxon>Betaproteobacteria</taxon>
        <taxon>Burkholderiales</taxon>
        <taxon>Comamonadaceae</taxon>
        <taxon>Rhodoferax</taxon>
    </lineage>
</organism>
<name>A0ABU3KNV7_9BURK</name>
<evidence type="ECO:0000259" key="5">
    <source>
        <dbReference type="PROSITE" id="PS51462"/>
    </source>
</evidence>